<keyword evidence="2" id="KW-0489">Methyltransferase</keyword>
<dbReference type="GO" id="GO:0032259">
    <property type="term" value="P:methylation"/>
    <property type="evidence" value="ECO:0007669"/>
    <property type="project" value="UniProtKB-KW"/>
</dbReference>
<evidence type="ECO:0000259" key="1">
    <source>
        <dbReference type="Pfam" id="PF08484"/>
    </source>
</evidence>
<dbReference type="InterPro" id="IPR013691">
    <property type="entry name" value="MeTrfase_14"/>
</dbReference>
<name>A0ABN5NHH4_9PROT</name>
<evidence type="ECO:0000313" key="3">
    <source>
        <dbReference type="Proteomes" id="UP000256971"/>
    </source>
</evidence>
<dbReference type="GO" id="GO:0008168">
    <property type="term" value="F:methyltransferase activity"/>
    <property type="evidence" value="ECO:0007669"/>
    <property type="project" value="UniProtKB-KW"/>
</dbReference>
<feature type="domain" description="C-methyltransferase" evidence="1">
    <location>
        <begin position="258"/>
        <end position="337"/>
    </location>
</feature>
<sequence>MTSSSGVNVLYRQKSFPVLQNRVYASQSDAISCVTGDIEVVEDLQTGLVRNIAFDPSIIDYDANYDNEQGHSTFFKDHLEGVSEIIQRTMQLSDLVEVGCGKGLFLELLSSKGATITGFDPTYEGSNPKIEKRYFEPGVMAPSNGLILRHVLEHIPDPVSFLERLKVANGEKGLIYIEVPCFDWICENKVWFDIFYEHVNYFRLSDFDRIFGRILEKGRLFGGQYLYVVADLASLGTPEMGSDERLPFPEDFLNIPTHPEKNIVIWGGASKGVIFALLMMRAGYNVKAAVDINPAKQGKYLPVTGVPVISPDEAMASLQQGSDVYVMNSNYTDEIRRITSDRFNLIETDTRK</sequence>
<dbReference type="InterPro" id="IPR029063">
    <property type="entry name" value="SAM-dependent_MTases_sf"/>
</dbReference>
<evidence type="ECO:0000313" key="2">
    <source>
        <dbReference type="EMBL" id="AXO14660.1"/>
    </source>
</evidence>
<protein>
    <submittedName>
        <fullName evidence="2">Methyltransferase domain-containing protein</fullName>
    </submittedName>
</protein>
<dbReference type="Proteomes" id="UP000256971">
    <property type="component" value="Chromosome"/>
</dbReference>
<dbReference type="Pfam" id="PF08484">
    <property type="entry name" value="Methyltransf_14"/>
    <property type="match status" value="1"/>
</dbReference>
<dbReference type="Gene3D" id="3.40.50.150">
    <property type="entry name" value="Vaccinia Virus protein VP39"/>
    <property type="match status" value="1"/>
</dbReference>
<dbReference type="Gene3D" id="3.40.50.720">
    <property type="entry name" value="NAD(P)-binding Rossmann-like Domain"/>
    <property type="match status" value="1"/>
</dbReference>
<gene>
    <name evidence="2" type="ORF">DY252_10850</name>
</gene>
<dbReference type="SUPFAM" id="SSF53335">
    <property type="entry name" value="S-adenosyl-L-methionine-dependent methyltransferases"/>
    <property type="match status" value="1"/>
</dbReference>
<keyword evidence="2" id="KW-0808">Transferase</keyword>
<dbReference type="Pfam" id="PF13489">
    <property type="entry name" value="Methyltransf_23"/>
    <property type="match status" value="1"/>
</dbReference>
<organism evidence="2 3">
    <name type="scientific">Thalassospira indica</name>
    <dbReference type="NCBI Taxonomy" id="1891279"/>
    <lineage>
        <taxon>Bacteria</taxon>
        <taxon>Pseudomonadati</taxon>
        <taxon>Pseudomonadota</taxon>
        <taxon>Alphaproteobacteria</taxon>
        <taxon>Rhodospirillales</taxon>
        <taxon>Thalassospiraceae</taxon>
        <taxon>Thalassospira</taxon>
    </lineage>
</organism>
<accession>A0ABN5NHH4</accession>
<reference evidence="2 3" key="1">
    <citation type="submission" date="2018-08" db="EMBL/GenBank/DDBJ databases">
        <title>Complete genome sequence of type strain Thalassospira indica MCCC 1A01103T, isolated from isolated from deep seawater of the Indian Ocean.</title>
        <authorList>
            <person name="Liu Y."/>
        </authorList>
    </citation>
    <scope>NUCLEOTIDE SEQUENCE [LARGE SCALE GENOMIC DNA]</scope>
    <source>
        <strain evidence="2 3">PB8BT</strain>
    </source>
</reference>
<dbReference type="EMBL" id="CP031555">
    <property type="protein sequence ID" value="AXO14660.1"/>
    <property type="molecule type" value="Genomic_DNA"/>
</dbReference>
<dbReference type="RefSeq" id="WP_064789499.1">
    <property type="nucleotide sequence ID" value="NZ_CP031555.1"/>
</dbReference>
<proteinExistence type="predicted"/>
<keyword evidence="3" id="KW-1185">Reference proteome</keyword>